<dbReference type="VEuPathDB" id="FungiDB:SDRG_11724"/>
<feature type="transmembrane region" description="Helical" evidence="7">
    <location>
        <begin position="27"/>
        <end position="45"/>
    </location>
</feature>
<keyword evidence="5 7" id="KW-1133">Transmembrane helix</keyword>
<evidence type="ECO:0000256" key="1">
    <source>
        <dbReference type="ARBA" id="ARBA00004141"/>
    </source>
</evidence>
<feature type="transmembrane region" description="Helical" evidence="7">
    <location>
        <begin position="274"/>
        <end position="296"/>
    </location>
</feature>
<sequence>MTQRFCGGHFGSRDKMAKASSSSSHRLPLVFLALIVIGLGNKIFQKLQTIPMHNYPNFINLLCTFVYIPLSFAYIIPMIKYGSAITWDQQHIPKRKFAIMGALDSVAGILQIFAATYLGGSLLILLGQAAIPVSMVISKFLLKASYSKFQYLGALIVTAGLLVVLGPSMKASSGGEHTVIWAAVMIASCIPMCLSSVYKEIALGEAELDVVYLNGWVAVFQFLLSIPLAFPAASISSPPVAPSDLLENLYDGMKCYLGENTIVGTAHPDDCEKATLYVTIYMLFNVLYNILIILMLKFGSANILWLAMTIMVPLGNVAFTFSFMPEHQPLHTTDIIGLVVIMLGLFVYRFLGDLLEARARARAPSHLKESLMSDF</sequence>
<keyword evidence="9" id="KW-1185">Reference proteome</keyword>
<evidence type="ECO:0000256" key="6">
    <source>
        <dbReference type="ARBA" id="ARBA00023136"/>
    </source>
</evidence>
<dbReference type="PANTHER" id="PTHR31326">
    <property type="entry name" value="PROTEIN CLT2, CHLOROPLASTIC"/>
    <property type="match status" value="1"/>
</dbReference>
<dbReference type="RefSeq" id="XP_008615996.1">
    <property type="nucleotide sequence ID" value="XM_008617774.1"/>
</dbReference>
<reference evidence="8 9" key="1">
    <citation type="submission" date="2012-04" db="EMBL/GenBank/DDBJ databases">
        <title>The Genome Sequence of Saprolegnia declina VS20.</title>
        <authorList>
            <consortium name="The Broad Institute Genome Sequencing Platform"/>
            <person name="Russ C."/>
            <person name="Nusbaum C."/>
            <person name="Tyler B."/>
            <person name="van West P."/>
            <person name="Dieguez-Uribeondo J."/>
            <person name="de Bruijn I."/>
            <person name="Tripathy S."/>
            <person name="Jiang R."/>
            <person name="Young S.K."/>
            <person name="Zeng Q."/>
            <person name="Gargeya S."/>
            <person name="Fitzgerald M."/>
            <person name="Haas B."/>
            <person name="Abouelleil A."/>
            <person name="Alvarado L."/>
            <person name="Arachchi H.M."/>
            <person name="Berlin A."/>
            <person name="Chapman S.B."/>
            <person name="Goldberg J."/>
            <person name="Griggs A."/>
            <person name="Gujja S."/>
            <person name="Hansen M."/>
            <person name="Howarth C."/>
            <person name="Imamovic A."/>
            <person name="Larimer J."/>
            <person name="McCowen C."/>
            <person name="Montmayeur A."/>
            <person name="Murphy C."/>
            <person name="Neiman D."/>
            <person name="Pearson M."/>
            <person name="Priest M."/>
            <person name="Roberts A."/>
            <person name="Saif S."/>
            <person name="Shea T."/>
            <person name="Sisk P."/>
            <person name="Sykes S."/>
            <person name="Wortman J."/>
            <person name="Nusbaum C."/>
            <person name="Birren B."/>
        </authorList>
    </citation>
    <scope>NUCLEOTIDE SEQUENCE [LARGE SCALE GENOMIC DNA]</scope>
    <source>
        <strain evidence="8 9">VS20</strain>
    </source>
</reference>
<dbReference type="OrthoDB" id="416555at2759"/>
<dbReference type="GeneID" id="19952451"/>
<proteinExistence type="inferred from homology"/>
<dbReference type="EMBL" id="JH767174">
    <property type="protein sequence ID" value="EQC30670.1"/>
    <property type="molecule type" value="Genomic_DNA"/>
</dbReference>
<keyword evidence="4 7" id="KW-0812">Transmembrane</keyword>
<evidence type="ECO:0000313" key="9">
    <source>
        <dbReference type="Proteomes" id="UP000030762"/>
    </source>
</evidence>
<accession>T0QAW3</accession>
<dbReference type="Pfam" id="PF08627">
    <property type="entry name" value="CRT-like"/>
    <property type="match status" value="1"/>
</dbReference>
<dbReference type="InParanoid" id="T0QAW3"/>
<dbReference type="OMA" id="FAYIIPM"/>
<evidence type="ECO:0008006" key="10">
    <source>
        <dbReference type="Google" id="ProtNLM"/>
    </source>
</evidence>
<evidence type="ECO:0000256" key="7">
    <source>
        <dbReference type="SAM" id="Phobius"/>
    </source>
</evidence>
<evidence type="ECO:0000256" key="4">
    <source>
        <dbReference type="ARBA" id="ARBA00022692"/>
    </source>
</evidence>
<organism evidence="8 9">
    <name type="scientific">Saprolegnia diclina (strain VS20)</name>
    <dbReference type="NCBI Taxonomy" id="1156394"/>
    <lineage>
        <taxon>Eukaryota</taxon>
        <taxon>Sar</taxon>
        <taxon>Stramenopiles</taxon>
        <taxon>Oomycota</taxon>
        <taxon>Saprolegniomycetes</taxon>
        <taxon>Saprolegniales</taxon>
        <taxon>Saprolegniaceae</taxon>
        <taxon>Saprolegnia</taxon>
    </lineage>
</organism>
<dbReference type="Proteomes" id="UP000030762">
    <property type="component" value="Unassembled WGS sequence"/>
</dbReference>
<dbReference type="eggNOG" id="ENOG502QR5M">
    <property type="taxonomic scope" value="Eukaryota"/>
</dbReference>
<feature type="transmembrane region" description="Helical" evidence="7">
    <location>
        <begin position="149"/>
        <end position="167"/>
    </location>
</feature>
<feature type="transmembrane region" description="Helical" evidence="7">
    <location>
        <begin position="210"/>
        <end position="230"/>
    </location>
</feature>
<dbReference type="PANTHER" id="PTHR31326:SF1">
    <property type="entry name" value="PROTEIN CLT2, CHLOROPLASTIC"/>
    <property type="match status" value="1"/>
</dbReference>
<feature type="transmembrane region" description="Helical" evidence="7">
    <location>
        <begin position="335"/>
        <end position="352"/>
    </location>
</feature>
<dbReference type="AlphaFoldDB" id="T0QAW3"/>
<gene>
    <name evidence="8" type="ORF">SDRG_11724</name>
</gene>
<feature type="transmembrane region" description="Helical" evidence="7">
    <location>
        <begin position="57"/>
        <end position="76"/>
    </location>
</feature>
<dbReference type="InterPro" id="IPR013936">
    <property type="entry name" value="CRT-like"/>
</dbReference>
<dbReference type="GO" id="GO:0016020">
    <property type="term" value="C:membrane"/>
    <property type="evidence" value="ECO:0007669"/>
    <property type="project" value="UniProtKB-SubCell"/>
</dbReference>
<comment type="similarity">
    <text evidence="2">Belongs to the CRT-like transporter family.</text>
</comment>
<keyword evidence="3" id="KW-0813">Transport</keyword>
<name>T0QAW3_SAPDV</name>
<evidence type="ECO:0000313" key="8">
    <source>
        <dbReference type="EMBL" id="EQC30670.1"/>
    </source>
</evidence>
<feature type="transmembrane region" description="Helical" evidence="7">
    <location>
        <begin position="303"/>
        <end position="323"/>
    </location>
</feature>
<protein>
    <recommendedName>
        <fullName evidence="10">EamA domain-containing protein</fullName>
    </recommendedName>
</protein>
<comment type="subcellular location">
    <subcellularLocation>
        <location evidence="1">Membrane</location>
        <topology evidence="1">Multi-pass membrane protein</topology>
    </subcellularLocation>
</comment>
<evidence type="ECO:0000256" key="3">
    <source>
        <dbReference type="ARBA" id="ARBA00022448"/>
    </source>
</evidence>
<evidence type="ECO:0000256" key="5">
    <source>
        <dbReference type="ARBA" id="ARBA00022989"/>
    </source>
</evidence>
<feature type="transmembrane region" description="Helical" evidence="7">
    <location>
        <begin position="179"/>
        <end position="198"/>
    </location>
</feature>
<evidence type="ECO:0000256" key="2">
    <source>
        <dbReference type="ARBA" id="ARBA00006690"/>
    </source>
</evidence>
<keyword evidence="6 7" id="KW-0472">Membrane</keyword>